<dbReference type="SUPFAM" id="SSF46894">
    <property type="entry name" value="C-terminal effector domain of the bipartite response regulators"/>
    <property type="match status" value="1"/>
</dbReference>
<proteinExistence type="predicted"/>
<dbReference type="InterPro" id="IPR016032">
    <property type="entry name" value="Sig_transdc_resp-reg_C-effctor"/>
</dbReference>
<dbReference type="EMBL" id="CP136336">
    <property type="protein sequence ID" value="WOB08619.1"/>
    <property type="molecule type" value="Genomic_DNA"/>
</dbReference>
<reference evidence="1 2" key="1">
    <citation type="submission" date="2023-10" db="EMBL/GenBank/DDBJ databases">
        <title>Bacteria for the degradation of biodegradable plastic PBAT(Polybutylene adipate terephthalate).</title>
        <authorList>
            <person name="Weon H.-Y."/>
            <person name="Yeon J."/>
        </authorList>
    </citation>
    <scope>NUCLEOTIDE SEQUENCE [LARGE SCALE GENOMIC DNA]</scope>
    <source>
        <strain evidence="1 2">SBD 7-3</strain>
    </source>
</reference>
<name>A0ABZ0CUI0_9BURK</name>
<evidence type="ECO:0000313" key="2">
    <source>
        <dbReference type="Proteomes" id="UP001303946"/>
    </source>
</evidence>
<keyword evidence="2" id="KW-1185">Reference proteome</keyword>
<accession>A0ABZ0CUI0</accession>
<dbReference type="InterPro" id="IPR036388">
    <property type="entry name" value="WH-like_DNA-bd_sf"/>
</dbReference>
<dbReference type="RefSeq" id="WP_316701417.1">
    <property type="nucleotide sequence ID" value="NZ_CP136336.1"/>
</dbReference>
<evidence type="ECO:0000313" key="1">
    <source>
        <dbReference type="EMBL" id="WOB08619.1"/>
    </source>
</evidence>
<dbReference type="Proteomes" id="UP001303946">
    <property type="component" value="Chromosome"/>
</dbReference>
<protein>
    <recommendedName>
        <fullName evidence="3">HTH luxR-type domain-containing protein</fullName>
    </recommendedName>
</protein>
<gene>
    <name evidence="1" type="ORF">RXV79_00870</name>
</gene>
<evidence type="ECO:0008006" key="3">
    <source>
        <dbReference type="Google" id="ProtNLM"/>
    </source>
</evidence>
<organism evidence="1 2">
    <name type="scientific">Piscinibacter gummiphilus</name>
    <dbReference type="NCBI Taxonomy" id="946333"/>
    <lineage>
        <taxon>Bacteria</taxon>
        <taxon>Pseudomonadati</taxon>
        <taxon>Pseudomonadota</taxon>
        <taxon>Betaproteobacteria</taxon>
        <taxon>Burkholderiales</taxon>
        <taxon>Sphaerotilaceae</taxon>
        <taxon>Piscinibacter</taxon>
    </lineage>
</organism>
<sequence>MRLDTRVDLHWLGLLDQLYALVETPGAEAALAGTVDEWPAPWRPLIARWAARIGARSIQIASPFGARIAPQSPGHEPGLLSHRRITGQVISAHSASPEGFTDAQAREFKAFCSHLHSAWALRSTLDAAQASLAALHDVIDALPMGLVVLDERAEVVMTNRQGDKWLARLREIDTPPPLLAQLLQSQYGLTDKELPLAWNLAQGMPLKQYAALSGRSIETPRAQLKAVFRKLGVSDQKGVSFVLFEALHAVTLQAMGAGVAAWVAERQLPTPESAPRLSWR</sequence>
<dbReference type="Gene3D" id="1.10.10.10">
    <property type="entry name" value="Winged helix-like DNA-binding domain superfamily/Winged helix DNA-binding domain"/>
    <property type="match status" value="1"/>
</dbReference>